<evidence type="ECO:0000313" key="2">
    <source>
        <dbReference type="Proteomes" id="UP000221250"/>
    </source>
</evidence>
<reference evidence="1 2" key="1">
    <citation type="submission" date="2017-01" db="EMBL/GenBank/DDBJ databases">
        <authorList>
            <person name="Mah S.A."/>
            <person name="Swanson W.J."/>
            <person name="Moy G.W."/>
            <person name="Vacquier V.D."/>
        </authorList>
    </citation>
    <scope>NUCLEOTIDE SEQUENCE [LARGE SCALE GENOMIC DNA]</scope>
</reference>
<sequence length="162" mass="18679">MSNRAINPMFKPAGVPLSPQEFRDHVEEQRELRSNWLDKKVNEVNKILVELAGNKPQTCLLNRNPIDPDYIAYVKDRVRNEGHFDVPADAIAIYLDLGSTGIVVDPDLLPEFAQRFIDVGWGSKTTAHIRACHDYDVWLFLDPVEDEDDDFDEEDEEEEEHE</sequence>
<gene>
    <name evidence="1" type="ORF">YOLOSWAG_270</name>
</gene>
<proteinExistence type="predicted"/>
<dbReference type="Proteomes" id="UP000221250">
    <property type="component" value="Segment"/>
</dbReference>
<dbReference type="EMBL" id="KY448244">
    <property type="protein sequence ID" value="AQT28743.1"/>
    <property type="molecule type" value="Genomic_DNA"/>
</dbReference>
<accession>A0A1S6L3I8</accession>
<name>A0A1S6L3I8_9CAUD</name>
<evidence type="ECO:0000313" key="1">
    <source>
        <dbReference type="EMBL" id="AQT28743.1"/>
    </source>
</evidence>
<protein>
    <submittedName>
        <fullName evidence="1">Uncharacterized protein</fullName>
    </submittedName>
</protein>
<organism evidence="1 2">
    <name type="scientific">Erwinia phage vB_EamM_Yoloswag</name>
    <dbReference type="NCBI Taxonomy" id="1958956"/>
    <lineage>
        <taxon>Viruses</taxon>
        <taxon>Duplodnaviria</taxon>
        <taxon>Heunggongvirae</taxon>
        <taxon>Uroviricota</taxon>
        <taxon>Caudoviricetes</taxon>
        <taxon>Yoloswagvirus</taxon>
        <taxon>Yoloswagvirus yoloswag</taxon>
    </lineage>
</organism>
<keyword evidence="2" id="KW-1185">Reference proteome</keyword>